<evidence type="ECO:0000313" key="8">
    <source>
        <dbReference type="Proteomes" id="UP001057481"/>
    </source>
</evidence>
<dbReference type="GO" id="GO:0008972">
    <property type="term" value="F:phosphomethylpyrimidine kinase activity"/>
    <property type="evidence" value="ECO:0007669"/>
    <property type="project" value="UniProtKB-EC"/>
</dbReference>
<dbReference type="EMBL" id="JAGMVS010000048">
    <property type="protein sequence ID" value="MCM2437082.1"/>
    <property type="molecule type" value="Genomic_DNA"/>
</dbReference>
<comment type="caution">
    <text evidence="7">The sequence shown here is derived from an EMBL/GenBank/DDBJ whole genome shotgun (WGS) entry which is preliminary data.</text>
</comment>
<dbReference type="GO" id="GO:0008902">
    <property type="term" value="F:hydroxymethylpyrimidine kinase activity"/>
    <property type="evidence" value="ECO:0007669"/>
    <property type="project" value="UniProtKB-EC"/>
</dbReference>
<dbReference type="Proteomes" id="UP001057481">
    <property type="component" value="Unassembled WGS sequence"/>
</dbReference>
<reference evidence="7" key="1">
    <citation type="submission" date="2021-04" db="EMBL/GenBank/DDBJ databases">
        <title>Taxonomic assessment of Weissella genus.</title>
        <authorList>
            <person name="Fanelli F."/>
            <person name="Chieffi D."/>
            <person name="Dell'Aquila A."/>
            <person name="Gyu-Sung C."/>
            <person name="Franz C.M.A.P."/>
            <person name="Fusco V."/>
        </authorList>
    </citation>
    <scope>NUCLEOTIDE SEQUENCE</scope>
    <source>
        <strain evidence="7">LMG 25373</strain>
    </source>
</reference>
<dbReference type="Gene3D" id="3.40.1190.20">
    <property type="match status" value="1"/>
</dbReference>
<keyword evidence="2 7" id="KW-0808">Transferase</keyword>
<keyword evidence="3" id="KW-0547">Nucleotide-binding</keyword>
<evidence type="ECO:0000256" key="4">
    <source>
        <dbReference type="ARBA" id="ARBA00022777"/>
    </source>
</evidence>
<dbReference type="RefSeq" id="WP_205144210.1">
    <property type="nucleotide sequence ID" value="NZ_JAFBDN010000025.1"/>
</dbReference>
<keyword evidence="4 7" id="KW-0418">Kinase</keyword>
<sequence length="278" mass="30750">MQVTLVAQDLSALGQLSMGIALPIFRAVNLPTIAAPTTIYSTQTEEFGQPVVQDMQNWLKAAYLHWQTISDLTINNVLIGYIGHANMVGQIGSMVQQLQPQTILLDPVMGDQGALYPGFDQTYVTAMQALMLDATILTPNWTEAQLLTKQPIKLKPSDQDILQTLTILTTKNQAMRVIITGIERDNNVGVAYLEESTNELAFIWQKKVAGHFYGTGDAFSALLSMYLQRAKNLTIALEKTMAALTIVIAENNVSCVKERKYGLQIRQLLGYLANEEEV</sequence>
<evidence type="ECO:0000256" key="5">
    <source>
        <dbReference type="ARBA" id="ARBA00022840"/>
    </source>
</evidence>
<gene>
    <name evidence="7" type="ORF">KAK10_03925</name>
</gene>
<dbReference type="SUPFAM" id="SSF53613">
    <property type="entry name" value="Ribokinase-like"/>
    <property type="match status" value="1"/>
</dbReference>
<dbReference type="EC" id="2.7.1.35" evidence="1"/>
<keyword evidence="5" id="KW-0067">ATP-binding</keyword>
<evidence type="ECO:0000313" key="7">
    <source>
        <dbReference type="EMBL" id="MCM2437082.1"/>
    </source>
</evidence>
<feature type="domain" description="Pyridoxamine kinase/Phosphomethylpyrimidine kinase" evidence="6">
    <location>
        <begin position="68"/>
        <end position="249"/>
    </location>
</feature>
<dbReference type="InterPro" id="IPR013749">
    <property type="entry name" value="PM/HMP-P_kinase-1"/>
</dbReference>
<evidence type="ECO:0000256" key="2">
    <source>
        <dbReference type="ARBA" id="ARBA00022679"/>
    </source>
</evidence>
<dbReference type="InterPro" id="IPR004625">
    <property type="entry name" value="PyrdxlKinase"/>
</dbReference>
<accession>A0ABT0VGW3</accession>
<name>A0ABT0VGW3_9LACO</name>
<proteinExistence type="predicted"/>
<dbReference type="PANTHER" id="PTHR10534:SF2">
    <property type="entry name" value="PYRIDOXAL KINASE"/>
    <property type="match status" value="1"/>
</dbReference>
<protein>
    <recommendedName>
        <fullName evidence="1">pyridoxal kinase</fullName>
        <ecNumber evidence="1">2.7.1.35</ecNumber>
    </recommendedName>
</protein>
<keyword evidence="8" id="KW-1185">Reference proteome</keyword>
<organism evidence="7 8">
    <name type="scientific">Periweissella beninensis</name>
    <dbReference type="NCBI Taxonomy" id="504936"/>
    <lineage>
        <taxon>Bacteria</taxon>
        <taxon>Bacillati</taxon>
        <taxon>Bacillota</taxon>
        <taxon>Bacilli</taxon>
        <taxon>Lactobacillales</taxon>
        <taxon>Lactobacillaceae</taxon>
        <taxon>Periweissella</taxon>
    </lineage>
</organism>
<evidence type="ECO:0000259" key="6">
    <source>
        <dbReference type="Pfam" id="PF08543"/>
    </source>
</evidence>
<dbReference type="InterPro" id="IPR029056">
    <property type="entry name" value="Ribokinase-like"/>
</dbReference>
<dbReference type="PANTHER" id="PTHR10534">
    <property type="entry name" value="PYRIDOXAL KINASE"/>
    <property type="match status" value="1"/>
</dbReference>
<evidence type="ECO:0000256" key="3">
    <source>
        <dbReference type="ARBA" id="ARBA00022741"/>
    </source>
</evidence>
<evidence type="ECO:0000256" key="1">
    <source>
        <dbReference type="ARBA" id="ARBA00012104"/>
    </source>
</evidence>
<dbReference type="Pfam" id="PF08543">
    <property type="entry name" value="Phos_pyr_kin"/>
    <property type="match status" value="1"/>
</dbReference>